<evidence type="ECO:0000313" key="1">
    <source>
        <dbReference type="EMBL" id="MBF4468300.1"/>
    </source>
</evidence>
<dbReference type="GO" id="GO:0008168">
    <property type="term" value="F:methyltransferase activity"/>
    <property type="evidence" value="ECO:0007669"/>
    <property type="project" value="UniProtKB-KW"/>
</dbReference>
<accession>A0A843ANA9</accession>
<dbReference type="Gene3D" id="3.40.50.150">
    <property type="entry name" value="Vaccinia Virus protein VP39"/>
    <property type="match status" value="1"/>
</dbReference>
<name>A0A843ANA9_METAZ</name>
<keyword evidence="1" id="KW-0489">Methyltransferase</keyword>
<organism evidence="1 2">
    <name type="scientific">Methanobrevibacter arboriphilus</name>
    <dbReference type="NCBI Taxonomy" id="39441"/>
    <lineage>
        <taxon>Archaea</taxon>
        <taxon>Methanobacteriati</taxon>
        <taxon>Methanobacteriota</taxon>
        <taxon>Methanomada group</taxon>
        <taxon>Methanobacteria</taxon>
        <taxon>Methanobacteriales</taxon>
        <taxon>Methanobacteriaceae</taxon>
        <taxon>Methanobrevibacter</taxon>
    </lineage>
</organism>
<dbReference type="AlphaFoldDB" id="A0A843ANA9"/>
<dbReference type="EMBL" id="JADIIN010000021">
    <property type="protein sequence ID" value="MBF4468300.1"/>
    <property type="molecule type" value="Genomic_DNA"/>
</dbReference>
<dbReference type="RefSeq" id="WP_081720112.1">
    <property type="nucleotide sequence ID" value="NZ_JADIIN010000021.1"/>
</dbReference>
<dbReference type="Pfam" id="PF13489">
    <property type="entry name" value="Methyltransf_23"/>
    <property type="match status" value="1"/>
</dbReference>
<keyword evidence="1" id="KW-0808">Transferase</keyword>
<protein>
    <submittedName>
        <fullName evidence="1">Methyltransferase domain-containing protein</fullName>
    </submittedName>
</protein>
<dbReference type="Proteomes" id="UP000658733">
    <property type="component" value="Unassembled WGS sequence"/>
</dbReference>
<dbReference type="SUPFAM" id="SSF53335">
    <property type="entry name" value="S-adenosyl-L-methionine-dependent methyltransferases"/>
    <property type="match status" value="1"/>
</dbReference>
<dbReference type="GO" id="GO:0032259">
    <property type="term" value="P:methylation"/>
    <property type="evidence" value="ECO:0007669"/>
    <property type="project" value="UniProtKB-KW"/>
</dbReference>
<evidence type="ECO:0000313" key="2">
    <source>
        <dbReference type="Proteomes" id="UP000658733"/>
    </source>
</evidence>
<dbReference type="PANTHER" id="PTHR43861">
    <property type="entry name" value="TRANS-ACONITATE 2-METHYLTRANSFERASE-RELATED"/>
    <property type="match status" value="1"/>
</dbReference>
<reference evidence="1" key="1">
    <citation type="submission" date="2020-10" db="EMBL/GenBank/DDBJ databases">
        <title>Dehalococcoides mccartyi of a TCE/Cr reducing biochatode.</title>
        <authorList>
            <person name="Matturro B."/>
        </authorList>
    </citation>
    <scope>NUCLEOTIDE SEQUENCE</scope>
    <source>
        <strain evidence="1">Bin4</strain>
    </source>
</reference>
<gene>
    <name evidence="1" type="ORF">ISP01_02735</name>
</gene>
<dbReference type="PANTHER" id="PTHR43861:SF6">
    <property type="entry name" value="METHYLTRANSFERASE TYPE 11"/>
    <property type="match status" value="1"/>
</dbReference>
<comment type="caution">
    <text evidence="1">The sequence shown here is derived from an EMBL/GenBank/DDBJ whole genome shotgun (WGS) entry which is preliminary data.</text>
</comment>
<dbReference type="CDD" id="cd02440">
    <property type="entry name" value="AdoMet_MTases"/>
    <property type="match status" value="1"/>
</dbReference>
<dbReference type="InterPro" id="IPR029063">
    <property type="entry name" value="SAM-dependent_MTases_sf"/>
</dbReference>
<proteinExistence type="predicted"/>
<sequence>MTWGGGNAKNHNLDYKLLDIGCNDGIFTKILSDKIGYTPYGVDFLEDLIVNARNNGVLAKKANIDTGIPFDNSFFDLIVSNQVIEHVMETDNFFKEIYRLLKPNGYAIISCPNITSFHNLGLMIFGMQPVSFHSSHIQVGNPLFGTKIGELSSGLRHVKIFTAPALKDLATHHGFEVLDIYGYGHYYIPKFISSFLSKLTPRYSIYIGIVLKKL</sequence>